<evidence type="ECO:0000259" key="1">
    <source>
        <dbReference type="Pfam" id="PF22794"/>
    </source>
</evidence>
<name>A0A9P5WW51_9AGAR</name>
<protein>
    <recommendedName>
        <fullName evidence="1">ZPR1 jelly-roll domain-containing protein</fullName>
    </recommendedName>
</protein>
<feature type="non-terminal residue" evidence="2">
    <location>
        <position position="1"/>
    </location>
</feature>
<evidence type="ECO:0000313" key="2">
    <source>
        <dbReference type="EMBL" id="KAF9439953.1"/>
    </source>
</evidence>
<keyword evidence="3" id="KW-1185">Reference proteome</keyword>
<dbReference type="PANTHER" id="PTHR10876">
    <property type="entry name" value="ZINC FINGER PROTEIN ZPR1"/>
    <property type="match status" value="1"/>
</dbReference>
<dbReference type="PANTHER" id="PTHR10876:SF0">
    <property type="entry name" value="ZINC FINGER PROTEIN ZPR1"/>
    <property type="match status" value="1"/>
</dbReference>
<dbReference type="OrthoDB" id="308464at2759"/>
<dbReference type="Proteomes" id="UP000807342">
    <property type="component" value="Unassembled WGS sequence"/>
</dbReference>
<reference evidence="2" key="1">
    <citation type="submission" date="2020-11" db="EMBL/GenBank/DDBJ databases">
        <authorList>
            <consortium name="DOE Joint Genome Institute"/>
            <person name="Ahrendt S."/>
            <person name="Riley R."/>
            <person name="Andreopoulos W."/>
            <person name="Labutti K."/>
            <person name="Pangilinan J."/>
            <person name="Ruiz-Duenas F.J."/>
            <person name="Barrasa J.M."/>
            <person name="Sanchez-Garcia M."/>
            <person name="Camarero S."/>
            <person name="Miyauchi S."/>
            <person name="Serrano A."/>
            <person name="Linde D."/>
            <person name="Babiker R."/>
            <person name="Drula E."/>
            <person name="Ayuso-Fernandez I."/>
            <person name="Pacheco R."/>
            <person name="Padilla G."/>
            <person name="Ferreira P."/>
            <person name="Barriuso J."/>
            <person name="Kellner H."/>
            <person name="Castanera R."/>
            <person name="Alfaro M."/>
            <person name="Ramirez L."/>
            <person name="Pisabarro A.G."/>
            <person name="Kuo A."/>
            <person name="Tritt A."/>
            <person name="Lipzen A."/>
            <person name="He G."/>
            <person name="Yan M."/>
            <person name="Ng V."/>
            <person name="Cullen D."/>
            <person name="Martin F."/>
            <person name="Rosso M.-N."/>
            <person name="Henrissat B."/>
            <person name="Hibbett D."/>
            <person name="Martinez A.T."/>
            <person name="Grigoriev I.V."/>
        </authorList>
    </citation>
    <scope>NUCLEOTIDE SEQUENCE</scope>
    <source>
        <strain evidence="2">MF-IS2</strain>
    </source>
</reference>
<proteinExistence type="predicted"/>
<gene>
    <name evidence="2" type="ORF">P691DRAFT_689216</name>
</gene>
<accession>A0A9P5WW51</accession>
<sequence>PRNRFRTHPETLGGRFTTLEGILDQVYDELAERVFMSGGSSKAEDKVSLETFLENLRQVSESSIDATHDISFVALAEIKNPEHPFTIILDDPFTVPMSRICMRQTRVPT</sequence>
<organism evidence="2 3">
    <name type="scientific">Macrolepiota fuliginosa MF-IS2</name>
    <dbReference type="NCBI Taxonomy" id="1400762"/>
    <lineage>
        <taxon>Eukaryota</taxon>
        <taxon>Fungi</taxon>
        <taxon>Dikarya</taxon>
        <taxon>Basidiomycota</taxon>
        <taxon>Agaricomycotina</taxon>
        <taxon>Agaricomycetes</taxon>
        <taxon>Agaricomycetidae</taxon>
        <taxon>Agaricales</taxon>
        <taxon>Agaricineae</taxon>
        <taxon>Agaricaceae</taxon>
        <taxon>Macrolepiota</taxon>
    </lineage>
</organism>
<dbReference type="GO" id="GO:0005634">
    <property type="term" value="C:nucleus"/>
    <property type="evidence" value="ECO:0007669"/>
    <property type="project" value="TreeGrafter"/>
</dbReference>
<dbReference type="InterPro" id="IPR042451">
    <property type="entry name" value="ZPR1_A/B_dom"/>
</dbReference>
<evidence type="ECO:0000313" key="3">
    <source>
        <dbReference type="Proteomes" id="UP000807342"/>
    </source>
</evidence>
<dbReference type="AlphaFoldDB" id="A0A9P5WW51"/>
<dbReference type="EMBL" id="MU153104">
    <property type="protein sequence ID" value="KAF9439953.1"/>
    <property type="molecule type" value="Genomic_DNA"/>
</dbReference>
<dbReference type="InterPro" id="IPR040141">
    <property type="entry name" value="ZPR1"/>
</dbReference>
<dbReference type="InterPro" id="IPR056180">
    <property type="entry name" value="ZPR1_jr_dom"/>
</dbReference>
<comment type="caution">
    <text evidence="2">The sequence shown here is derived from an EMBL/GenBank/DDBJ whole genome shotgun (WGS) entry which is preliminary data.</text>
</comment>
<feature type="domain" description="ZPR1 jelly-roll" evidence="1">
    <location>
        <begin position="5"/>
        <end position="93"/>
    </location>
</feature>
<dbReference type="Gene3D" id="2.60.120.1040">
    <property type="entry name" value="ZPR1, A/B domain"/>
    <property type="match status" value="1"/>
</dbReference>
<dbReference type="Pfam" id="PF22794">
    <property type="entry name" value="jr-ZPR1"/>
    <property type="match status" value="1"/>
</dbReference>